<dbReference type="Pfam" id="PF08284">
    <property type="entry name" value="RVP_2"/>
    <property type="match status" value="1"/>
</dbReference>
<dbReference type="Gene3D" id="2.40.70.10">
    <property type="entry name" value="Acid Proteases"/>
    <property type="match status" value="1"/>
</dbReference>
<keyword evidence="2" id="KW-1185">Reference proteome</keyword>
<evidence type="ECO:0000313" key="2">
    <source>
        <dbReference type="Proteomes" id="UP001318860"/>
    </source>
</evidence>
<dbReference type="CDD" id="cd00303">
    <property type="entry name" value="retropepsin_like"/>
    <property type="match status" value="1"/>
</dbReference>
<organism evidence="1 2">
    <name type="scientific">Rehmannia glutinosa</name>
    <name type="common">Chinese foxglove</name>
    <dbReference type="NCBI Taxonomy" id="99300"/>
    <lineage>
        <taxon>Eukaryota</taxon>
        <taxon>Viridiplantae</taxon>
        <taxon>Streptophyta</taxon>
        <taxon>Embryophyta</taxon>
        <taxon>Tracheophyta</taxon>
        <taxon>Spermatophyta</taxon>
        <taxon>Magnoliopsida</taxon>
        <taxon>eudicotyledons</taxon>
        <taxon>Gunneridae</taxon>
        <taxon>Pentapetalae</taxon>
        <taxon>asterids</taxon>
        <taxon>lamiids</taxon>
        <taxon>Lamiales</taxon>
        <taxon>Orobanchaceae</taxon>
        <taxon>Rehmannieae</taxon>
        <taxon>Rehmannia</taxon>
    </lineage>
</organism>
<dbReference type="InterPro" id="IPR043502">
    <property type="entry name" value="DNA/RNA_pol_sf"/>
</dbReference>
<dbReference type="InterPro" id="IPR032567">
    <property type="entry name" value="RTL1-rel"/>
</dbReference>
<dbReference type="Proteomes" id="UP001318860">
    <property type="component" value="Unassembled WGS sequence"/>
</dbReference>
<sequence length="231" mass="26003">MPTRAFALVRHEVPEATNMVEGTLLVSNYYAKILFDPGSSHSFVTPHFIHKLHTCMEHMHICLEVSTPMGTSHIIDIIYNACEVKIDEINFPADLILLPISEYDVILGMNWLSAHHAQMDSLPMKARKAITKGAQGYLAFVINKPKVETQINQVPIVSEYMGVFPQELTIVPPDREVEFTIEVLPGTAPIARMPYRMATLELQELKTQLQKLMDVGFIRPSTSPWGAPYCL</sequence>
<dbReference type="Gene3D" id="3.10.10.10">
    <property type="entry name" value="HIV Type 1 Reverse Transcriptase, subunit A, domain 1"/>
    <property type="match status" value="1"/>
</dbReference>
<dbReference type="EMBL" id="JABTTQ020000007">
    <property type="protein sequence ID" value="KAK6151942.1"/>
    <property type="molecule type" value="Genomic_DNA"/>
</dbReference>
<dbReference type="InterPro" id="IPR021109">
    <property type="entry name" value="Peptidase_aspartic_dom_sf"/>
</dbReference>
<comment type="caution">
    <text evidence="1">The sequence shown here is derived from an EMBL/GenBank/DDBJ whole genome shotgun (WGS) entry which is preliminary data.</text>
</comment>
<dbReference type="PANTHER" id="PTHR15503:SF45">
    <property type="entry name" value="RNA-DIRECTED DNA POLYMERASE HOMOLOG"/>
    <property type="match status" value="1"/>
</dbReference>
<dbReference type="SUPFAM" id="SSF56672">
    <property type="entry name" value="DNA/RNA polymerases"/>
    <property type="match status" value="1"/>
</dbReference>
<protein>
    <submittedName>
        <fullName evidence="1">Uncharacterized protein</fullName>
    </submittedName>
</protein>
<reference evidence="1 2" key="1">
    <citation type="journal article" date="2021" name="Comput. Struct. Biotechnol. J.">
        <title>De novo genome assembly of the potent medicinal plant Rehmannia glutinosa using nanopore technology.</title>
        <authorList>
            <person name="Ma L."/>
            <person name="Dong C."/>
            <person name="Song C."/>
            <person name="Wang X."/>
            <person name="Zheng X."/>
            <person name="Niu Y."/>
            <person name="Chen S."/>
            <person name="Feng W."/>
        </authorList>
    </citation>
    <scope>NUCLEOTIDE SEQUENCE [LARGE SCALE GENOMIC DNA]</scope>
    <source>
        <strain evidence="1">DH-2019</strain>
    </source>
</reference>
<evidence type="ECO:0000313" key="1">
    <source>
        <dbReference type="EMBL" id="KAK6151942.1"/>
    </source>
</evidence>
<dbReference type="PANTHER" id="PTHR15503">
    <property type="entry name" value="LDOC1 RELATED"/>
    <property type="match status" value="1"/>
</dbReference>
<proteinExistence type="predicted"/>
<gene>
    <name evidence="1" type="ORF">DH2020_014577</name>
</gene>
<accession>A0ABR0WWW7</accession>
<dbReference type="SUPFAM" id="SSF50630">
    <property type="entry name" value="Acid proteases"/>
    <property type="match status" value="1"/>
</dbReference>
<name>A0ABR0WWW7_REHGL</name>